<gene>
    <name evidence="1" type="ORF">DFR74_104123</name>
</gene>
<evidence type="ECO:0000313" key="2">
    <source>
        <dbReference type="Proteomes" id="UP000252586"/>
    </source>
</evidence>
<dbReference type="AlphaFoldDB" id="A0A366DMW7"/>
<sequence length="466" mass="52133">MTTYDKPFKTLAEQVELLSDRGMDIPDRRSAIDTLRRIGYYRLSGYWYIFRAPSADSAQTEPGDLFLPGTTFDRVLALYEFDRRLRLHVLDALERVEVALRVQLGYTLGAGHAFAHLDPAVFDSSFTRVVGTNPIAGNGLWLESEHVKWLTNVRNLEKRSKEEFVDHFKRKYGMPLPIWVVTELLTFGGLATVLGGMKPQQKNIIAAGFGVYDANCDGDGAAFAKWVTHLSYVRNTCAHHVRLWNKNMTDQLSRLEVVPDLAHAAGVRSVSRIYPSLAVLAYLTCQLDRGSRWRVRTVELIRSGLAEAGQPDGRIGCPPGWEEQPIWTEGYVPPPDPLLAEHRELLQRFECVGTSDVGLVIDTRANSKRRTSAVRYARSHSRLLGFPVGSTYRFPVFQLDKTEGCIKPVAEYANSKLNAKEEPWRTGRWWSSPNAYLDGATPMAALNGGVLTEAVVDGAMPVDHVT</sequence>
<dbReference type="InterPro" id="IPR011664">
    <property type="entry name" value="Abi_system_AbiD/AbiF-like"/>
</dbReference>
<comment type="caution">
    <text evidence="1">The sequence shown here is derived from an EMBL/GenBank/DDBJ whole genome shotgun (WGS) entry which is preliminary data.</text>
</comment>
<evidence type="ECO:0000313" key="1">
    <source>
        <dbReference type="EMBL" id="RBO91421.1"/>
    </source>
</evidence>
<name>A0A366DMW7_9NOCA</name>
<dbReference type="RefSeq" id="WP_067503504.1">
    <property type="nucleotide sequence ID" value="NZ_QNRE01000004.1"/>
</dbReference>
<accession>A0A366DMW7</accession>
<dbReference type="Proteomes" id="UP000252586">
    <property type="component" value="Unassembled WGS sequence"/>
</dbReference>
<reference evidence="1 2" key="1">
    <citation type="submission" date="2018-06" db="EMBL/GenBank/DDBJ databases">
        <title>Genomic Encyclopedia of Type Strains, Phase IV (KMG-IV): sequencing the most valuable type-strain genomes for metagenomic binning, comparative biology and taxonomic classification.</title>
        <authorList>
            <person name="Goeker M."/>
        </authorList>
    </citation>
    <scope>NUCLEOTIDE SEQUENCE [LARGE SCALE GENOMIC DNA]</scope>
    <source>
        <strain evidence="1 2">DSM 44599</strain>
    </source>
</reference>
<organism evidence="1 2">
    <name type="scientific">Nocardia puris</name>
    <dbReference type="NCBI Taxonomy" id="208602"/>
    <lineage>
        <taxon>Bacteria</taxon>
        <taxon>Bacillati</taxon>
        <taxon>Actinomycetota</taxon>
        <taxon>Actinomycetes</taxon>
        <taxon>Mycobacteriales</taxon>
        <taxon>Nocardiaceae</taxon>
        <taxon>Nocardia</taxon>
    </lineage>
</organism>
<dbReference type="EMBL" id="QNRE01000004">
    <property type="protein sequence ID" value="RBO91421.1"/>
    <property type="molecule type" value="Genomic_DNA"/>
</dbReference>
<protein>
    <submittedName>
        <fullName evidence="1">Abortive infection bacteriophage resistance protein</fullName>
    </submittedName>
</protein>
<dbReference type="Pfam" id="PF07751">
    <property type="entry name" value="Abi_2"/>
    <property type="match status" value="1"/>
</dbReference>
<proteinExistence type="predicted"/>
<dbReference type="OrthoDB" id="5363652at2"/>
<keyword evidence="2" id="KW-1185">Reference proteome</keyword>